<comment type="caution">
    <text evidence="2">The sequence shown here is derived from an EMBL/GenBank/DDBJ whole genome shotgun (WGS) entry which is preliminary data.</text>
</comment>
<evidence type="ECO:0000313" key="2">
    <source>
        <dbReference type="EMBL" id="KKP43969.1"/>
    </source>
</evidence>
<dbReference type="AlphaFoldDB" id="A0A0F9ZIQ6"/>
<accession>A0A0F9ZIQ6</accession>
<protein>
    <submittedName>
        <fullName evidence="2">Uncharacterized protein</fullName>
    </submittedName>
</protein>
<feature type="transmembrane region" description="Helical" evidence="1">
    <location>
        <begin position="6"/>
        <end position="25"/>
    </location>
</feature>
<dbReference type="Proteomes" id="UP000034302">
    <property type="component" value="Unassembled WGS sequence"/>
</dbReference>
<proteinExistence type="predicted"/>
<gene>
    <name evidence="2" type="ORF">UR34_C0008G0028</name>
</gene>
<keyword evidence="1" id="KW-0812">Transmembrane</keyword>
<evidence type="ECO:0000313" key="3">
    <source>
        <dbReference type="Proteomes" id="UP000034302"/>
    </source>
</evidence>
<name>A0A0F9ZIQ6_9BACT</name>
<reference evidence="2 3" key="1">
    <citation type="journal article" date="2015" name="Nature">
        <title>rRNA introns, odd ribosomes, and small enigmatic genomes across a large radiation of phyla.</title>
        <authorList>
            <person name="Brown C.T."/>
            <person name="Hug L.A."/>
            <person name="Thomas B.C."/>
            <person name="Sharon I."/>
            <person name="Castelle C.J."/>
            <person name="Singh A."/>
            <person name="Wilkins M.J."/>
            <person name="Williams K.H."/>
            <person name="Banfield J.F."/>
        </authorList>
    </citation>
    <scope>NUCLEOTIDE SEQUENCE [LARGE SCALE GENOMIC DNA]</scope>
</reference>
<evidence type="ECO:0000256" key="1">
    <source>
        <dbReference type="SAM" id="Phobius"/>
    </source>
</evidence>
<dbReference type="EMBL" id="LBOV01000008">
    <property type="protein sequence ID" value="KKP43969.1"/>
    <property type="molecule type" value="Genomic_DNA"/>
</dbReference>
<sequence length="29" mass="3023">EMTPILTMGAGAVIISFISSILNVLEKSS</sequence>
<organism evidence="2 3">
    <name type="scientific">candidate division WS6 bacterium GW2011_GWC1_33_20</name>
    <dbReference type="NCBI Taxonomy" id="1619089"/>
    <lineage>
        <taxon>Bacteria</taxon>
        <taxon>Candidatus Dojkabacteria</taxon>
    </lineage>
</organism>
<keyword evidence="1" id="KW-0472">Membrane</keyword>
<keyword evidence="1" id="KW-1133">Transmembrane helix</keyword>
<feature type="non-terminal residue" evidence="2">
    <location>
        <position position="1"/>
    </location>
</feature>